<dbReference type="PANTHER" id="PTHR21700:SF112">
    <property type="entry name" value="TRANSTHYRETIN-RELATED FAMILY DOMAIN"/>
    <property type="match status" value="1"/>
</dbReference>
<dbReference type="Gene3D" id="2.60.40.3330">
    <property type="match status" value="1"/>
</dbReference>
<keyword evidence="4 5" id="KW-0732">Signal</keyword>
<dbReference type="AlphaFoldDB" id="A0AA36G2Y2"/>
<proteinExistence type="inferred from homology"/>
<dbReference type="EMBL" id="CATQJA010002625">
    <property type="protein sequence ID" value="CAJ0573958.1"/>
    <property type="molecule type" value="Genomic_DNA"/>
</dbReference>
<sequence>MKPLVLLLLCLLFSTASTAFRQQSIGVYGRIMCDGRYYQGAEIKLWDKKLLGRDVELAVATTQPNGFFNVSGGTSSLLKMDVHLKIYHNCENKYGLCRRKVDLEVPSTYVTRTSQVERWFDAGTLNMAFKYPDESTECFG</sequence>
<keyword evidence="7" id="KW-1185">Reference proteome</keyword>
<feature type="chain" id="PRO_5041343121" evidence="5">
    <location>
        <begin position="20"/>
        <end position="140"/>
    </location>
</feature>
<accession>A0AA36G2Y2</accession>
<dbReference type="Proteomes" id="UP001177023">
    <property type="component" value="Unassembled WGS sequence"/>
</dbReference>
<dbReference type="PANTHER" id="PTHR21700">
    <property type="entry name" value="TRANSTHYRETIN-LIKE FAMILY PROTEIN-RELATED"/>
    <property type="match status" value="1"/>
</dbReference>
<keyword evidence="3" id="KW-0964">Secreted</keyword>
<evidence type="ECO:0000313" key="7">
    <source>
        <dbReference type="Proteomes" id="UP001177023"/>
    </source>
</evidence>
<evidence type="ECO:0000256" key="1">
    <source>
        <dbReference type="ARBA" id="ARBA00004613"/>
    </source>
</evidence>
<comment type="similarity">
    <text evidence="2">Belongs to the nematode transthyretin-like family.</text>
</comment>
<comment type="caution">
    <text evidence="6">The sequence shown here is derived from an EMBL/GenBank/DDBJ whole genome shotgun (WGS) entry which is preliminary data.</text>
</comment>
<dbReference type="GO" id="GO:0009986">
    <property type="term" value="C:cell surface"/>
    <property type="evidence" value="ECO:0007669"/>
    <property type="project" value="InterPro"/>
</dbReference>
<dbReference type="GO" id="GO:0005576">
    <property type="term" value="C:extracellular region"/>
    <property type="evidence" value="ECO:0007669"/>
    <property type="project" value="UniProtKB-SubCell"/>
</dbReference>
<reference evidence="6" key="1">
    <citation type="submission" date="2023-06" db="EMBL/GenBank/DDBJ databases">
        <authorList>
            <person name="Delattre M."/>
        </authorList>
    </citation>
    <scope>NUCLEOTIDE SEQUENCE</scope>
    <source>
        <strain evidence="6">AF72</strain>
    </source>
</reference>
<evidence type="ECO:0000256" key="4">
    <source>
        <dbReference type="ARBA" id="ARBA00022729"/>
    </source>
</evidence>
<feature type="non-terminal residue" evidence="6">
    <location>
        <position position="140"/>
    </location>
</feature>
<evidence type="ECO:0000313" key="6">
    <source>
        <dbReference type="EMBL" id="CAJ0573958.1"/>
    </source>
</evidence>
<organism evidence="6 7">
    <name type="scientific">Mesorhabditis spiculigera</name>
    <dbReference type="NCBI Taxonomy" id="96644"/>
    <lineage>
        <taxon>Eukaryota</taxon>
        <taxon>Metazoa</taxon>
        <taxon>Ecdysozoa</taxon>
        <taxon>Nematoda</taxon>
        <taxon>Chromadorea</taxon>
        <taxon>Rhabditida</taxon>
        <taxon>Rhabditina</taxon>
        <taxon>Rhabditomorpha</taxon>
        <taxon>Rhabditoidea</taxon>
        <taxon>Rhabditidae</taxon>
        <taxon>Mesorhabditinae</taxon>
        <taxon>Mesorhabditis</taxon>
    </lineage>
</organism>
<name>A0AA36G2Y2_9BILA</name>
<comment type="subcellular location">
    <subcellularLocation>
        <location evidence="1">Secreted</location>
    </subcellularLocation>
</comment>
<gene>
    <name evidence="6" type="ORF">MSPICULIGERA_LOCUS12302</name>
</gene>
<protein>
    <submittedName>
        <fullName evidence="6">Uncharacterized protein</fullName>
    </submittedName>
</protein>
<dbReference type="Pfam" id="PF01060">
    <property type="entry name" value="TTR-52"/>
    <property type="match status" value="1"/>
</dbReference>
<evidence type="ECO:0000256" key="5">
    <source>
        <dbReference type="SAM" id="SignalP"/>
    </source>
</evidence>
<feature type="signal peptide" evidence="5">
    <location>
        <begin position="1"/>
        <end position="19"/>
    </location>
</feature>
<dbReference type="InterPro" id="IPR038479">
    <property type="entry name" value="Transthyretin-like_sf"/>
</dbReference>
<evidence type="ECO:0000256" key="2">
    <source>
        <dbReference type="ARBA" id="ARBA00010112"/>
    </source>
</evidence>
<evidence type="ECO:0000256" key="3">
    <source>
        <dbReference type="ARBA" id="ARBA00022525"/>
    </source>
</evidence>
<dbReference type="InterPro" id="IPR001534">
    <property type="entry name" value="Transthyretin-like"/>
</dbReference>